<accession>F3L5C4</accession>
<reference evidence="1 2" key="1">
    <citation type="journal article" date="2011" name="J. Bacteriol.">
        <title>Genome sequence of strain IMCC3088, a proteorhodopsin-containing marine bacterium belonging to the OM60/NOR5 clade.</title>
        <authorList>
            <person name="Jang Y."/>
            <person name="Oh H.M."/>
            <person name="Kang I."/>
            <person name="Lee K."/>
            <person name="Yang S.J."/>
            <person name="Cho J.C."/>
        </authorList>
    </citation>
    <scope>NUCLEOTIDE SEQUENCE [LARGE SCALE GENOMIC DNA]</scope>
    <source>
        <strain evidence="1 2">IMCC3088</strain>
    </source>
</reference>
<dbReference type="EMBL" id="AEIG01000103">
    <property type="protein sequence ID" value="EGG28485.1"/>
    <property type="molecule type" value="Genomic_DNA"/>
</dbReference>
<dbReference type="PROSITE" id="PS51257">
    <property type="entry name" value="PROKAR_LIPOPROTEIN"/>
    <property type="match status" value="1"/>
</dbReference>
<dbReference type="Proteomes" id="UP000005615">
    <property type="component" value="Unassembled WGS sequence"/>
</dbReference>
<evidence type="ECO:0000313" key="1">
    <source>
        <dbReference type="EMBL" id="EGG28485.1"/>
    </source>
</evidence>
<organism evidence="1 2">
    <name type="scientific">Aequoribacter fuscus</name>
    <dbReference type="NCBI Taxonomy" id="2518989"/>
    <lineage>
        <taxon>Bacteria</taxon>
        <taxon>Pseudomonadati</taxon>
        <taxon>Pseudomonadota</taxon>
        <taxon>Gammaproteobacteria</taxon>
        <taxon>Cellvibrionales</taxon>
        <taxon>Halieaceae</taxon>
        <taxon>Aequoribacter</taxon>
    </lineage>
</organism>
<keyword evidence="2" id="KW-1185">Reference proteome</keyword>
<dbReference type="STRING" id="2518989.IMCC3088_55"/>
<sequence length="118" mass="12568">MKIIKRQVDLARWICASTVLAVGVTGCGGNASQDPMVAPTIRHARTVSEASTVSLNPQPAGELKTQTSQDFGLAKEASPVASKTVQFGAQALTDVVSGSVYHWARCPFAIKNDLLWNK</sequence>
<comment type="caution">
    <text evidence="1">The sequence shown here is derived from an EMBL/GenBank/DDBJ whole genome shotgun (WGS) entry which is preliminary data.</text>
</comment>
<gene>
    <name evidence="1" type="ORF">IMCC3088_55</name>
</gene>
<dbReference type="RefSeq" id="WP_009577049.1">
    <property type="nucleotide sequence ID" value="NZ_AEIG01000103.1"/>
</dbReference>
<dbReference type="AlphaFoldDB" id="F3L5C4"/>
<proteinExistence type="predicted"/>
<evidence type="ECO:0000313" key="2">
    <source>
        <dbReference type="Proteomes" id="UP000005615"/>
    </source>
</evidence>
<name>F3L5C4_9GAMM</name>
<protein>
    <submittedName>
        <fullName evidence="1">Uncharacterized protein</fullName>
    </submittedName>
</protein>